<dbReference type="GO" id="GO:0004479">
    <property type="term" value="F:methionyl-tRNA formyltransferase activity"/>
    <property type="evidence" value="ECO:0007669"/>
    <property type="project" value="TreeGrafter"/>
</dbReference>
<protein>
    <submittedName>
        <fullName evidence="3">Methionyl-tRNA formyltransferase</fullName>
    </submittedName>
</protein>
<dbReference type="InterPro" id="IPR011034">
    <property type="entry name" value="Formyl_transferase-like_C_sf"/>
</dbReference>
<gene>
    <name evidence="3" type="ORF">SAMN05421824_1159</name>
</gene>
<keyword evidence="3" id="KW-0808">Transferase</keyword>
<dbReference type="PANTHER" id="PTHR11138:SF5">
    <property type="entry name" value="METHIONYL-TRNA FORMYLTRANSFERASE, MITOCHONDRIAL"/>
    <property type="match status" value="1"/>
</dbReference>
<dbReference type="RefSeq" id="WP_092576838.1">
    <property type="nucleotide sequence ID" value="NZ_FOFN01000001.1"/>
</dbReference>
<evidence type="ECO:0000313" key="3">
    <source>
        <dbReference type="EMBL" id="SEQ09736.1"/>
    </source>
</evidence>
<proteinExistence type="predicted"/>
<dbReference type="SUPFAM" id="SSF53328">
    <property type="entry name" value="Formyltransferase"/>
    <property type="match status" value="1"/>
</dbReference>
<keyword evidence="4" id="KW-1185">Reference proteome</keyword>
<name>A0A1H9D8E4_9FLAO</name>
<dbReference type="InterPro" id="IPR002376">
    <property type="entry name" value="Formyl_transf_N"/>
</dbReference>
<dbReference type="Pfam" id="PF00551">
    <property type="entry name" value="Formyl_trans_N"/>
    <property type="match status" value="1"/>
</dbReference>
<dbReference type="OrthoDB" id="9802815at2"/>
<dbReference type="Proteomes" id="UP000198999">
    <property type="component" value="Unassembled WGS sequence"/>
</dbReference>
<dbReference type="AlphaFoldDB" id="A0A1H9D8E4"/>
<evidence type="ECO:0000259" key="2">
    <source>
        <dbReference type="Pfam" id="PF02911"/>
    </source>
</evidence>
<sequence length="293" mass="33698">MGITLFLMSQKGLAVLNAVIENKFTEIIDKVVVGTDKNVVNDFSKNIVQLCEKEKLSYCYRLDDYTVNTEFSIAISWRWLINLPKNKKLIVLHDSLLPKYRGFAPLVNALKNGEKFIGVTALYASKEYDRGDIIKQQKIEILYPIKIEQAILKVSALYQEIVVDLFKDLNNNKTLDPKSQDNSEATYSLWLDEQDYKIDWTKEASYIERFVNATGFPYKGAKSVLNGEWVTIVSVKQIEDVYVENRDVGKTIFLREGKPVVVCGRGLLIIQEAKYNKNNKSIFPLKSFRNRFL</sequence>
<dbReference type="InterPro" id="IPR036477">
    <property type="entry name" value="Formyl_transf_N_sf"/>
</dbReference>
<accession>A0A1H9D8E4</accession>
<dbReference type="SUPFAM" id="SSF50486">
    <property type="entry name" value="FMT C-terminal domain-like"/>
    <property type="match status" value="1"/>
</dbReference>
<dbReference type="Pfam" id="PF02911">
    <property type="entry name" value="Formyl_trans_C"/>
    <property type="match status" value="1"/>
</dbReference>
<reference evidence="3 4" key="1">
    <citation type="submission" date="2016-10" db="EMBL/GenBank/DDBJ databases">
        <authorList>
            <person name="de Groot N.N."/>
        </authorList>
    </citation>
    <scope>NUCLEOTIDE SEQUENCE [LARGE SCALE GENOMIC DNA]</scope>
    <source>
        <strain evidence="3 4">DSM 21035</strain>
    </source>
</reference>
<dbReference type="EMBL" id="FOFN01000001">
    <property type="protein sequence ID" value="SEQ09736.1"/>
    <property type="molecule type" value="Genomic_DNA"/>
</dbReference>
<organism evidence="3 4">
    <name type="scientific">Hyunsoonleella jejuensis</name>
    <dbReference type="NCBI Taxonomy" id="419940"/>
    <lineage>
        <taxon>Bacteria</taxon>
        <taxon>Pseudomonadati</taxon>
        <taxon>Bacteroidota</taxon>
        <taxon>Flavobacteriia</taxon>
        <taxon>Flavobacteriales</taxon>
        <taxon>Flavobacteriaceae</taxon>
    </lineage>
</organism>
<feature type="domain" description="Formyl transferase C-terminal" evidence="2">
    <location>
        <begin position="192"/>
        <end position="278"/>
    </location>
</feature>
<feature type="domain" description="Formyl transferase N-terminal" evidence="1">
    <location>
        <begin position="86"/>
        <end position="144"/>
    </location>
</feature>
<dbReference type="PANTHER" id="PTHR11138">
    <property type="entry name" value="METHIONYL-TRNA FORMYLTRANSFERASE"/>
    <property type="match status" value="1"/>
</dbReference>
<dbReference type="STRING" id="419940.SAMN05421824_1159"/>
<evidence type="ECO:0000313" key="4">
    <source>
        <dbReference type="Proteomes" id="UP000198999"/>
    </source>
</evidence>
<dbReference type="Gene3D" id="3.40.50.12230">
    <property type="match status" value="1"/>
</dbReference>
<evidence type="ECO:0000259" key="1">
    <source>
        <dbReference type="Pfam" id="PF00551"/>
    </source>
</evidence>
<dbReference type="InterPro" id="IPR005793">
    <property type="entry name" value="Formyl_trans_C"/>
</dbReference>